<evidence type="ECO:0000313" key="3">
    <source>
        <dbReference type="EnsemblPlants" id="KRH28974"/>
    </source>
</evidence>
<dbReference type="InterPro" id="IPR044861">
    <property type="entry name" value="IPNS-like_FE2OG_OXY"/>
</dbReference>
<dbReference type="Proteomes" id="UP000008827">
    <property type="component" value="Chromosome 11"/>
</dbReference>
<sequence>MEDTFPVIDAEKINCEEGECKKLREACERWGCFMADMKKVVEALVVTWDKMHSALYMRPWVSMTCVPHKLCRFSVLNLMTRSTRETIGVPIHTDSGFLTILKDDENAGGLQVMNGSGSFLPILPFPGTFNARKGANVFQLLHLC</sequence>
<keyword evidence="4" id="KW-1185">Reference proteome</keyword>
<dbReference type="HOGENOM" id="CLU_1799927_0_0_1"/>
<evidence type="ECO:0000259" key="1">
    <source>
        <dbReference type="Pfam" id="PF03171"/>
    </source>
</evidence>
<reference evidence="2 3" key="1">
    <citation type="journal article" date="2010" name="Nature">
        <title>Genome sequence of the palaeopolyploid soybean.</title>
        <authorList>
            <person name="Schmutz J."/>
            <person name="Cannon S.B."/>
            <person name="Schlueter J."/>
            <person name="Ma J."/>
            <person name="Mitros T."/>
            <person name="Nelson W."/>
            <person name="Hyten D.L."/>
            <person name="Song Q."/>
            <person name="Thelen J.J."/>
            <person name="Cheng J."/>
            <person name="Xu D."/>
            <person name="Hellsten U."/>
            <person name="May G.D."/>
            <person name="Yu Y."/>
            <person name="Sakurai T."/>
            <person name="Umezawa T."/>
            <person name="Bhattacharyya M.K."/>
            <person name="Sandhu D."/>
            <person name="Valliyodan B."/>
            <person name="Lindquist E."/>
            <person name="Peto M."/>
            <person name="Grant D."/>
            <person name="Shu S."/>
            <person name="Goodstein D."/>
            <person name="Barry K."/>
            <person name="Futrell-Griggs M."/>
            <person name="Abernathy B."/>
            <person name="Du J."/>
            <person name="Tian Z."/>
            <person name="Zhu L."/>
            <person name="Gill N."/>
            <person name="Joshi T."/>
            <person name="Libault M."/>
            <person name="Sethuraman A."/>
            <person name="Zhang X.-C."/>
            <person name="Shinozaki K."/>
            <person name="Nguyen H.T."/>
            <person name="Wing R.A."/>
            <person name="Cregan P."/>
            <person name="Specht J."/>
            <person name="Grimwood J."/>
            <person name="Rokhsar D."/>
            <person name="Stacey G."/>
            <person name="Shoemaker R.C."/>
            <person name="Jackson S.A."/>
        </authorList>
    </citation>
    <scope>NUCLEOTIDE SEQUENCE</scope>
    <source>
        <strain evidence="3">cv. Williams 82</strain>
        <tissue evidence="2">Callus</tissue>
    </source>
</reference>
<organism evidence="2">
    <name type="scientific">Glycine max</name>
    <name type="common">Soybean</name>
    <name type="synonym">Glycine hispida</name>
    <dbReference type="NCBI Taxonomy" id="3847"/>
    <lineage>
        <taxon>Eukaryota</taxon>
        <taxon>Viridiplantae</taxon>
        <taxon>Streptophyta</taxon>
        <taxon>Embryophyta</taxon>
        <taxon>Tracheophyta</taxon>
        <taxon>Spermatophyta</taxon>
        <taxon>Magnoliopsida</taxon>
        <taxon>eudicotyledons</taxon>
        <taxon>Gunneridae</taxon>
        <taxon>Pentapetalae</taxon>
        <taxon>rosids</taxon>
        <taxon>fabids</taxon>
        <taxon>Fabales</taxon>
        <taxon>Fabaceae</taxon>
        <taxon>Papilionoideae</taxon>
        <taxon>50 kb inversion clade</taxon>
        <taxon>NPAAA clade</taxon>
        <taxon>indigoferoid/millettioid clade</taxon>
        <taxon>Phaseoleae</taxon>
        <taxon>Glycine</taxon>
        <taxon>Glycine subgen. Soja</taxon>
    </lineage>
</organism>
<dbReference type="eggNOG" id="KOG0143">
    <property type="taxonomic scope" value="Eukaryota"/>
</dbReference>
<accession>K7LNR7</accession>
<dbReference type="InterPro" id="IPR027443">
    <property type="entry name" value="IPNS-like_sf"/>
</dbReference>
<evidence type="ECO:0000313" key="2">
    <source>
        <dbReference type="EMBL" id="KRH28974.1"/>
    </source>
</evidence>
<dbReference type="ExpressionAtlas" id="K7LNR7">
    <property type="expression patterns" value="baseline"/>
</dbReference>
<dbReference type="EnsemblPlants" id="KRH28974">
    <property type="protein sequence ID" value="KRH28974"/>
    <property type="gene ID" value="GLYMA_11G089200"/>
</dbReference>
<gene>
    <name evidence="2" type="ORF">GLYMA_11G089200</name>
</gene>
<dbReference type="Gramene" id="KRH28974">
    <property type="protein sequence ID" value="KRH28974"/>
    <property type="gene ID" value="GLYMA_11G089200"/>
</dbReference>
<dbReference type="InterPro" id="IPR050231">
    <property type="entry name" value="Iron_ascorbate_oxido_reductase"/>
</dbReference>
<dbReference type="EMBL" id="CM000844">
    <property type="protein sequence ID" value="KRH28974.1"/>
    <property type="molecule type" value="Genomic_DNA"/>
</dbReference>
<evidence type="ECO:0000313" key="4">
    <source>
        <dbReference type="Proteomes" id="UP000008827"/>
    </source>
</evidence>
<name>K7LNR7_SOYBN</name>
<dbReference type="Pfam" id="PF03171">
    <property type="entry name" value="2OG-FeII_Oxy"/>
    <property type="match status" value="1"/>
</dbReference>
<dbReference type="SUPFAM" id="SSF51197">
    <property type="entry name" value="Clavaminate synthase-like"/>
    <property type="match status" value="1"/>
</dbReference>
<proteinExistence type="predicted"/>
<dbReference type="PANTHER" id="PTHR47990">
    <property type="entry name" value="2-OXOGLUTARATE (2OG) AND FE(II)-DEPENDENT OXYGENASE SUPERFAMILY PROTEIN-RELATED"/>
    <property type="match status" value="1"/>
</dbReference>
<feature type="domain" description="Isopenicillin N synthase-like Fe(2+) 2OG dioxygenase" evidence="1">
    <location>
        <begin position="85"/>
        <end position="137"/>
    </location>
</feature>
<protein>
    <recommendedName>
        <fullName evidence="1">Isopenicillin N synthase-like Fe(2+) 2OG dioxygenase domain-containing protein</fullName>
    </recommendedName>
</protein>
<reference evidence="3" key="2">
    <citation type="submission" date="2018-02" db="UniProtKB">
        <authorList>
            <consortium name="EnsemblPlants"/>
        </authorList>
    </citation>
    <scope>IDENTIFICATION</scope>
    <source>
        <strain evidence="3">Williams 82</strain>
    </source>
</reference>
<dbReference type="InParanoid" id="K7LNR7"/>
<dbReference type="AlphaFoldDB" id="K7LNR7"/>
<dbReference type="GO" id="GO:0016706">
    <property type="term" value="F:2-oxoglutarate-dependent dioxygenase activity"/>
    <property type="evidence" value="ECO:0000318"/>
    <property type="project" value="GO_Central"/>
</dbReference>
<dbReference type="PaxDb" id="3847-GLYMA11G09461.1"/>
<reference evidence="2" key="3">
    <citation type="submission" date="2018-07" db="EMBL/GenBank/DDBJ databases">
        <title>WGS assembly of Glycine max.</title>
        <authorList>
            <person name="Schmutz J."/>
            <person name="Cannon S."/>
            <person name="Schlueter J."/>
            <person name="Ma J."/>
            <person name="Mitros T."/>
            <person name="Nelson W."/>
            <person name="Hyten D."/>
            <person name="Song Q."/>
            <person name="Thelen J."/>
            <person name="Cheng J."/>
            <person name="Xu D."/>
            <person name="Hellsten U."/>
            <person name="May G."/>
            <person name="Yu Y."/>
            <person name="Sakurai T."/>
            <person name="Umezawa T."/>
            <person name="Bhattacharyya M."/>
            <person name="Sandhu D."/>
            <person name="Valliyodan B."/>
            <person name="Lindquist E."/>
            <person name="Peto M."/>
            <person name="Grant D."/>
            <person name="Shu S."/>
            <person name="Goodstein D."/>
            <person name="Barry K."/>
            <person name="Futrell-Griggs M."/>
            <person name="Abernathy B."/>
            <person name="Du J."/>
            <person name="Tian Z."/>
            <person name="Zhu L."/>
            <person name="Gill N."/>
            <person name="Joshi T."/>
            <person name="Libault M."/>
            <person name="Sethuraman A."/>
            <person name="Zhang X."/>
            <person name="Shinozaki K."/>
            <person name="Nguyen H."/>
            <person name="Wing R."/>
            <person name="Cregan P."/>
            <person name="Specht J."/>
            <person name="Grimwood J."/>
            <person name="Rokhsar D."/>
            <person name="Stacey G."/>
            <person name="Shoemaker R."/>
            <person name="Jackson S."/>
        </authorList>
    </citation>
    <scope>NUCLEOTIDE SEQUENCE</scope>
    <source>
        <tissue evidence="2">Callus</tissue>
    </source>
</reference>
<dbReference type="Gene3D" id="2.60.120.330">
    <property type="entry name" value="B-lactam Antibiotic, Isopenicillin N Synthase, Chain"/>
    <property type="match status" value="1"/>
</dbReference>